<dbReference type="HOGENOM" id="CLU_2464220_0_0_6"/>
<keyword evidence="1" id="KW-0812">Transmembrane</keyword>
<dbReference type="Proteomes" id="UP000001865">
    <property type="component" value="Chromosome"/>
</dbReference>
<keyword evidence="1" id="KW-1133">Transmembrane helix</keyword>
<feature type="transmembrane region" description="Helical" evidence="1">
    <location>
        <begin position="62"/>
        <end position="82"/>
    </location>
</feature>
<proteinExistence type="predicted"/>
<dbReference type="AlphaFoldDB" id="A0A0N1R029"/>
<accession>A0A0N1R029</accession>
<reference evidence="2 3" key="1">
    <citation type="journal article" date="2011" name="J. Bacteriol.">
        <title>Comparative genomics of 28 Salmonella enterica isolates: evidence for CRISPR-mediated adaptive sublineage evolution.</title>
        <authorList>
            <person name="Fricke W.F."/>
            <person name="Mammel M.K."/>
            <person name="McDermott P.F."/>
            <person name="Tartera C."/>
            <person name="White D.G."/>
            <person name="Leclerc J.E."/>
            <person name="Ravel J."/>
            <person name="Cebula T.A."/>
        </authorList>
    </citation>
    <scope>NUCLEOTIDE SEQUENCE [LARGE SCALE GENOMIC DNA]</scope>
    <source>
        <strain evidence="2 3">CVM19633</strain>
    </source>
</reference>
<gene>
    <name evidence="2" type="ordered locus">SeSA_A0321</name>
</gene>
<protein>
    <submittedName>
        <fullName evidence="2">Uncharacterized protein</fullName>
    </submittedName>
</protein>
<dbReference type="KEGG" id="sew:SeSA_A0321"/>
<sequence length="86" mass="10109">MTNKFWIRWGIILFISAIYYIVVFYFNIIFAVNYSETMSMGGDFSSSQCVWFARQLLSDHNYVFIVSVVGFLICMPLILLAFKKIR</sequence>
<feature type="transmembrane region" description="Helical" evidence="1">
    <location>
        <begin position="12"/>
        <end position="34"/>
    </location>
</feature>
<evidence type="ECO:0000313" key="2">
    <source>
        <dbReference type="EMBL" id="ACF92404.1"/>
    </source>
</evidence>
<evidence type="ECO:0000313" key="3">
    <source>
        <dbReference type="Proteomes" id="UP000001865"/>
    </source>
</evidence>
<evidence type="ECO:0000256" key="1">
    <source>
        <dbReference type="SAM" id="Phobius"/>
    </source>
</evidence>
<organism evidence="2 3">
    <name type="scientific">Salmonella schwarzengrund (strain CVM19633)</name>
    <dbReference type="NCBI Taxonomy" id="439843"/>
    <lineage>
        <taxon>Bacteria</taxon>
        <taxon>Pseudomonadati</taxon>
        <taxon>Pseudomonadota</taxon>
        <taxon>Gammaproteobacteria</taxon>
        <taxon>Enterobacterales</taxon>
        <taxon>Enterobacteriaceae</taxon>
        <taxon>Salmonella</taxon>
    </lineage>
</organism>
<name>A0A0N1R029_SALSV</name>
<keyword evidence="1" id="KW-0472">Membrane</keyword>
<dbReference type="EMBL" id="CP001127">
    <property type="protein sequence ID" value="ACF92404.1"/>
    <property type="molecule type" value="Genomic_DNA"/>
</dbReference>